<dbReference type="Proteomes" id="UP001595979">
    <property type="component" value="Unassembled WGS sequence"/>
</dbReference>
<accession>A0ABW1DI85</accession>
<gene>
    <name evidence="2" type="ORF">ACFPQ6_04020</name>
</gene>
<dbReference type="InterPro" id="IPR023214">
    <property type="entry name" value="HAD_sf"/>
</dbReference>
<dbReference type="PROSITE" id="PS50969">
    <property type="entry name" value="FCP1"/>
    <property type="match status" value="1"/>
</dbReference>
<comment type="caution">
    <text evidence="2">The sequence shown here is derived from an EMBL/GenBank/DDBJ whole genome shotgun (WGS) entry which is preliminary data.</text>
</comment>
<evidence type="ECO:0000313" key="3">
    <source>
        <dbReference type="Proteomes" id="UP001595979"/>
    </source>
</evidence>
<reference evidence="3" key="1">
    <citation type="journal article" date="2019" name="Int. J. Syst. Evol. Microbiol.">
        <title>The Global Catalogue of Microorganisms (GCM) 10K type strain sequencing project: providing services to taxonomists for standard genome sequencing and annotation.</title>
        <authorList>
            <consortium name="The Broad Institute Genomics Platform"/>
            <consortium name="The Broad Institute Genome Sequencing Center for Infectious Disease"/>
            <person name="Wu L."/>
            <person name="Ma J."/>
        </authorList>
    </citation>
    <scope>NUCLEOTIDE SEQUENCE [LARGE SCALE GENOMIC DNA]</scope>
    <source>
        <strain evidence="3">CGMCC 1.15053</strain>
    </source>
</reference>
<keyword evidence="3" id="KW-1185">Reference proteome</keyword>
<protein>
    <submittedName>
        <fullName evidence="2">HAD family hydrolase</fullName>
        <ecNumber evidence="2">3.1.3.-</ecNumber>
    </submittedName>
</protein>
<proteinExistence type="predicted"/>
<dbReference type="SMART" id="SM00577">
    <property type="entry name" value="CPDc"/>
    <property type="match status" value="1"/>
</dbReference>
<dbReference type="EMBL" id="JBHSOH010000005">
    <property type="protein sequence ID" value="MFC5847468.1"/>
    <property type="molecule type" value="Genomic_DNA"/>
</dbReference>
<dbReference type="InterPro" id="IPR036412">
    <property type="entry name" value="HAD-like_sf"/>
</dbReference>
<evidence type="ECO:0000259" key="1">
    <source>
        <dbReference type="PROSITE" id="PS50969"/>
    </source>
</evidence>
<dbReference type="Pfam" id="PF03031">
    <property type="entry name" value="NIF"/>
    <property type="match status" value="1"/>
</dbReference>
<evidence type="ECO:0000313" key="2">
    <source>
        <dbReference type="EMBL" id="MFC5847468.1"/>
    </source>
</evidence>
<sequence length="185" mass="20732">MSSALARPLLVLDLDETLWHGQLAAGGATFALRPFLGEFLRQVAEDCDLAVWTAASEDWMQAGLATLYTQTGFDLAAQAVFLWDRSRCSPRRLEDGGSGWHKPARKFRAAWIRARYPRGRILVLDDLAANYVTGYGHLVKVSAWTGQPEDRELLLLSRYLASIAQEPDLQAIEKRGWASRMRPES</sequence>
<organism evidence="2 3">
    <name type="scientific">Deinococcus petrolearius</name>
    <dbReference type="NCBI Taxonomy" id="1751295"/>
    <lineage>
        <taxon>Bacteria</taxon>
        <taxon>Thermotogati</taxon>
        <taxon>Deinococcota</taxon>
        <taxon>Deinococci</taxon>
        <taxon>Deinococcales</taxon>
        <taxon>Deinococcaceae</taxon>
        <taxon>Deinococcus</taxon>
    </lineage>
</organism>
<name>A0ABW1DI85_9DEIO</name>
<dbReference type="PANTHER" id="PTHR12210">
    <property type="entry name" value="DULLARD PROTEIN PHOSPHATASE"/>
    <property type="match status" value="1"/>
</dbReference>
<dbReference type="GO" id="GO:0016787">
    <property type="term" value="F:hydrolase activity"/>
    <property type="evidence" value="ECO:0007669"/>
    <property type="project" value="UniProtKB-KW"/>
</dbReference>
<dbReference type="RefSeq" id="WP_380046642.1">
    <property type="nucleotide sequence ID" value="NZ_JBHSOH010000005.1"/>
</dbReference>
<dbReference type="EC" id="3.1.3.-" evidence="2"/>
<keyword evidence="2" id="KW-0378">Hydrolase</keyword>
<dbReference type="InterPro" id="IPR004274">
    <property type="entry name" value="FCP1_dom"/>
</dbReference>
<dbReference type="InterPro" id="IPR050365">
    <property type="entry name" value="TIM50"/>
</dbReference>
<feature type="domain" description="FCP1 homology" evidence="1">
    <location>
        <begin position="3"/>
        <end position="163"/>
    </location>
</feature>
<dbReference type="SUPFAM" id="SSF56784">
    <property type="entry name" value="HAD-like"/>
    <property type="match status" value="1"/>
</dbReference>
<dbReference type="Gene3D" id="3.40.50.1000">
    <property type="entry name" value="HAD superfamily/HAD-like"/>
    <property type="match status" value="1"/>
</dbReference>